<keyword evidence="1" id="KW-0805">Transcription regulation</keyword>
<sequence length="230" mass="26606">MQSIAHDAKSKLIREFFERDMNQLQKDYPSIVEINVPKKTFLYRQGDYCSNLFWIKSGIVKLSHLTEQGSEITIDLLKRGDVTGCFQNNSADQEIDETAQTLGEVNYYRIAYGDFKAMMSHQAELAWYVIEDMYARRQRVERKLRTILTQPVEVRVINTLLELAEMFGIRCTHGYTLEIHLTQQEVADLVGASRSVVSTILNDFRNRGMLDYTRDQICINDAALHDFCGF</sequence>
<dbReference type="InterPro" id="IPR036388">
    <property type="entry name" value="WH-like_DNA-bd_sf"/>
</dbReference>
<keyword evidence="2" id="KW-0238">DNA-binding</keyword>
<evidence type="ECO:0000256" key="1">
    <source>
        <dbReference type="ARBA" id="ARBA00023015"/>
    </source>
</evidence>
<evidence type="ECO:0000259" key="4">
    <source>
        <dbReference type="PROSITE" id="PS50042"/>
    </source>
</evidence>
<dbReference type="InterPro" id="IPR050397">
    <property type="entry name" value="Env_Response_Regulators"/>
</dbReference>
<dbReference type="PROSITE" id="PS50042">
    <property type="entry name" value="CNMP_BINDING_3"/>
    <property type="match status" value="1"/>
</dbReference>
<keyword evidence="6" id="KW-0808">Transferase</keyword>
<dbReference type="InterPro" id="IPR036390">
    <property type="entry name" value="WH_DNA-bd_sf"/>
</dbReference>
<keyword evidence="3" id="KW-0804">Transcription</keyword>
<evidence type="ECO:0000259" key="5">
    <source>
        <dbReference type="PROSITE" id="PS51063"/>
    </source>
</evidence>
<evidence type="ECO:0000313" key="6">
    <source>
        <dbReference type="EMBL" id="SEO87570.1"/>
    </source>
</evidence>
<dbReference type="GO" id="GO:0005829">
    <property type="term" value="C:cytosol"/>
    <property type="evidence" value="ECO:0007669"/>
    <property type="project" value="TreeGrafter"/>
</dbReference>
<dbReference type="InterPro" id="IPR000595">
    <property type="entry name" value="cNMP-bd_dom"/>
</dbReference>
<dbReference type="SUPFAM" id="SSF51206">
    <property type="entry name" value="cAMP-binding domain-like"/>
    <property type="match status" value="1"/>
</dbReference>
<dbReference type="Pfam" id="PF13545">
    <property type="entry name" value="HTH_Crp_2"/>
    <property type="match status" value="1"/>
</dbReference>
<dbReference type="PROSITE" id="PS51063">
    <property type="entry name" value="HTH_CRP_2"/>
    <property type="match status" value="1"/>
</dbReference>
<dbReference type="PANTHER" id="PTHR24567:SF26">
    <property type="entry name" value="REGULATORY PROTEIN YEIL"/>
    <property type="match status" value="1"/>
</dbReference>
<dbReference type="SUPFAM" id="SSF46785">
    <property type="entry name" value="Winged helix' DNA-binding domain"/>
    <property type="match status" value="1"/>
</dbReference>
<dbReference type="Proteomes" id="UP000198814">
    <property type="component" value="Unassembled WGS sequence"/>
</dbReference>
<dbReference type="GO" id="GO:0016301">
    <property type="term" value="F:kinase activity"/>
    <property type="evidence" value="ECO:0007669"/>
    <property type="project" value="UniProtKB-KW"/>
</dbReference>
<dbReference type="Pfam" id="PF00027">
    <property type="entry name" value="cNMP_binding"/>
    <property type="match status" value="1"/>
</dbReference>
<dbReference type="CDD" id="cd00038">
    <property type="entry name" value="CAP_ED"/>
    <property type="match status" value="1"/>
</dbReference>
<feature type="domain" description="HTH crp-type" evidence="5">
    <location>
        <begin position="150"/>
        <end position="223"/>
    </location>
</feature>
<dbReference type="InterPro" id="IPR018490">
    <property type="entry name" value="cNMP-bd_dom_sf"/>
</dbReference>
<dbReference type="SMART" id="SM00100">
    <property type="entry name" value="cNMP"/>
    <property type="match status" value="1"/>
</dbReference>
<evidence type="ECO:0000313" key="7">
    <source>
        <dbReference type="Proteomes" id="UP000198814"/>
    </source>
</evidence>
<dbReference type="STRING" id="42354.SAMN05216333_1239"/>
<dbReference type="PANTHER" id="PTHR24567">
    <property type="entry name" value="CRP FAMILY TRANSCRIPTIONAL REGULATORY PROTEIN"/>
    <property type="match status" value="1"/>
</dbReference>
<dbReference type="SMART" id="SM00419">
    <property type="entry name" value="HTH_CRP"/>
    <property type="match status" value="1"/>
</dbReference>
<dbReference type="InterPro" id="IPR012318">
    <property type="entry name" value="HTH_CRP"/>
</dbReference>
<dbReference type="RefSeq" id="WP_256206274.1">
    <property type="nucleotide sequence ID" value="NZ_FNOE01000024.1"/>
</dbReference>
<reference evidence="7" key="1">
    <citation type="submission" date="2016-10" db="EMBL/GenBank/DDBJ databases">
        <authorList>
            <person name="Varghese N."/>
            <person name="Submissions S."/>
        </authorList>
    </citation>
    <scope>NUCLEOTIDE SEQUENCE [LARGE SCALE GENOMIC DNA]</scope>
    <source>
        <strain evidence="7">Nm76</strain>
    </source>
</reference>
<keyword evidence="6" id="KW-0418">Kinase</keyword>
<feature type="domain" description="Cyclic nucleotide-binding" evidence="4">
    <location>
        <begin position="15"/>
        <end position="136"/>
    </location>
</feature>
<organism evidence="6 7">
    <name type="scientific">Nitrosomonas oligotropha</name>
    <dbReference type="NCBI Taxonomy" id="42354"/>
    <lineage>
        <taxon>Bacteria</taxon>
        <taxon>Pseudomonadati</taxon>
        <taxon>Pseudomonadota</taxon>
        <taxon>Betaproteobacteria</taxon>
        <taxon>Nitrosomonadales</taxon>
        <taxon>Nitrosomonadaceae</taxon>
        <taxon>Nitrosomonas</taxon>
    </lineage>
</organism>
<dbReference type="AlphaFoldDB" id="A0A1H8T944"/>
<evidence type="ECO:0000256" key="2">
    <source>
        <dbReference type="ARBA" id="ARBA00023125"/>
    </source>
</evidence>
<protein>
    <submittedName>
        <fullName evidence="6">cAMP-binding domain of CRP or a regulatory subunit of cAMP-dependent protein kinases</fullName>
    </submittedName>
</protein>
<dbReference type="EMBL" id="FODO01000023">
    <property type="protein sequence ID" value="SEO87570.1"/>
    <property type="molecule type" value="Genomic_DNA"/>
</dbReference>
<dbReference type="GO" id="GO:0003700">
    <property type="term" value="F:DNA-binding transcription factor activity"/>
    <property type="evidence" value="ECO:0007669"/>
    <property type="project" value="TreeGrafter"/>
</dbReference>
<accession>A0A1H8T944</accession>
<gene>
    <name evidence="6" type="ORF">SAMN05216333_1239</name>
</gene>
<dbReference type="InterPro" id="IPR014710">
    <property type="entry name" value="RmlC-like_jellyroll"/>
</dbReference>
<dbReference type="GO" id="GO:0003677">
    <property type="term" value="F:DNA binding"/>
    <property type="evidence" value="ECO:0007669"/>
    <property type="project" value="UniProtKB-KW"/>
</dbReference>
<keyword evidence="7" id="KW-1185">Reference proteome</keyword>
<name>A0A1H8T944_9PROT</name>
<dbReference type="Gene3D" id="1.10.10.10">
    <property type="entry name" value="Winged helix-like DNA-binding domain superfamily/Winged helix DNA-binding domain"/>
    <property type="match status" value="1"/>
</dbReference>
<proteinExistence type="predicted"/>
<dbReference type="Gene3D" id="2.60.120.10">
    <property type="entry name" value="Jelly Rolls"/>
    <property type="match status" value="1"/>
</dbReference>
<evidence type="ECO:0000256" key="3">
    <source>
        <dbReference type="ARBA" id="ARBA00023163"/>
    </source>
</evidence>